<evidence type="ECO:0000259" key="3">
    <source>
        <dbReference type="PROSITE" id="PS51724"/>
    </source>
</evidence>
<gene>
    <name evidence="4" type="ORF">EDD53_0769</name>
</gene>
<dbReference type="InterPro" id="IPR007730">
    <property type="entry name" value="SPOR-like_dom"/>
</dbReference>
<dbReference type="PROSITE" id="PS51724">
    <property type="entry name" value="SPOR"/>
    <property type="match status" value="1"/>
</dbReference>
<dbReference type="Pfam" id="PF05036">
    <property type="entry name" value="SPOR"/>
    <property type="match status" value="1"/>
</dbReference>
<dbReference type="OrthoDB" id="8479416at2"/>
<evidence type="ECO:0000256" key="1">
    <source>
        <dbReference type="SAM" id="MobiDB-lite"/>
    </source>
</evidence>
<dbReference type="InterPro" id="IPR036680">
    <property type="entry name" value="SPOR-like_sf"/>
</dbReference>
<dbReference type="AlphaFoldDB" id="A0A3N4VFE5"/>
<feature type="domain" description="SPOR" evidence="3">
    <location>
        <begin position="384"/>
        <end position="469"/>
    </location>
</feature>
<name>A0A3N4VFE5_9RHOB</name>
<proteinExistence type="predicted"/>
<feature type="transmembrane region" description="Helical" evidence="2">
    <location>
        <begin position="159"/>
        <end position="177"/>
    </location>
</feature>
<organism evidence="4 5">
    <name type="scientific">Pacificibacter maritimus</name>
    <dbReference type="NCBI Taxonomy" id="762213"/>
    <lineage>
        <taxon>Bacteria</taxon>
        <taxon>Pseudomonadati</taxon>
        <taxon>Pseudomonadota</taxon>
        <taxon>Alphaproteobacteria</taxon>
        <taxon>Rhodobacterales</taxon>
        <taxon>Roseobacteraceae</taxon>
        <taxon>Pacificibacter</taxon>
    </lineage>
</organism>
<dbReference type="RefSeq" id="WP_123791841.1">
    <property type="nucleotide sequence ID" value="NZ_RKQK01000001.1"/>
</dbReference>
<keyword evidence="2" id="KW-1133">Transmembrane helix</keyword>
<dbReference type="EMBL" id="RKQK01000001">
    <property type="protein sequence ID" value="RPE71644.1"/>
    <property type="molecule type" value="Genomic_DNA"/>
</dbReference>
<evidence type="ECO:0000313" key="4">
    <source>
        <dbReference type="EMBL" id="RPE71644.1"/>
    </source>
</evidence>
<protein>
    <submittedName>
        <fullName evidence="4">Sporulation related protein</fullName>
    </submittedName>
</protein>
<keyword evidence="2" id="KW-0472">Membrane</keyword>
<evidence type="ECO:0000256" key="2">
    <source>
        <dbReference type="SAM" id="Phobius"/>
    </source>
</evidence>
<feature type="compositionally biased region" description="Polar residues" evidence="1">
    <location>
        <begin position="32"/>
        <end position="46"/>
    </location>
</feature>
<dbReference type="GO" id="GO:0042834">
    <property type="term" value="F:peptidoglycan binding"/>
    <property type="evidence" value="ECO:0007669"/>
    <property type="project" value="InterPro"/>
</dbReference>
<dbReference type="Proteomes" id="UP000269689">
    <property type="component" value="Unassembled WGS sequence"/>
</dbReference>
<feature type="region of interest" description="Disordered" evidence="1">
    <location>
        <begin position="1"/>
        <end position="64"/>
    </location>
</feature>
<comment type="caution">
    <text evidence="4">The sequence shown here is derived from an EMBL/GenBank/DDBJ whole genome shotgun (WGS) entry which is preliminary data.</text>
</comment>
<keyword evidence="5" id="KW-1185">Reference proteome</keyword>
<reference evidence="4 5" key="1">
    <citation type="submission" date="2018-11" db="EMBL/GenBank/DDBJ databases">
        <title>Genomic Encyclopedia of Type Strains, Phase IV (KMG-IV): sequencing the most valuable type-strain genomes for metagenomic binning, comparative biology and taxonomic classification.</title>
        <authorList>
            <person name="Goeker M."/>
        </authorList>
    </citation>
    <scope>NUCLEOTIDE SEQUENCE [LARGE SCALE GENOMIC DNA]</scope>
    <source>
        <strain evidence="4 5">DSM 104731</strain>
    </source>
</reference>
<keyword evidence="2" id="KW-0812">Transmembrane</keyword>
<accession>A0A3N4VFE5</accession>
<sequence>MAQDFSRRAQQGYAPRVSAPVRSPNERAYGSQYAQTSAPQAAQHPTGQPDWGYDPRGQAHDVHASQVHPDYAHQQQSDAAQPQSYMGADVNSADLDFGLGQPQSVPLGVYGSAPLKQMSASSSYPSAGHQAPPGMSYDANGNGYSDDGTLRPQLGAAQWGGAVVSLALMLGLGIWGYQLMMRDVSGVPVIRDMSADARSIPSDPGGQLAMHQGLAVNSVTADGSAAAPADQLTLAPRPMVLADEDAPMGAAMAVVSAYQPDNAYTQSEIPASSPLADQIDTAAIDQADLAEPADSAMTLDNVEDVAADMALLSQIDAEADAETDVETLGAVTQSPMPRARPVRLASLAAPAATTPTVQTDASLDGVADDILAALGQEGEISADEVPEGSRLVQFGAFQSEEIARSEWDRLALKFDALMDGKTRVIEKAQAGGKTFYRLRALGFADAADSNRFCAAMTARNAACVPARQR</sequence>
<evidence type="ECO:0000313" key="5">
    <source>
        <dbReference type="Proteomes" id="UP000269689"/>
    </source>
</evidence>
<dbReference type="Gene3D" id="3.30.70.1070">
    <property type="entry name" value="Sporulation related repeat"/>
    <property type="match status" value="1"/>
</dbReference>